<dbReference type="Pfam" id="PF00398">
    <property type="entry name" value="RrnaAD"/>
    <property type="match status" value="1"/>
</dbReference>
<evidence type="ECO:0000256" key="6">
    <source>
        <dbReference type="ARBA" id="ARBA00022884"/>
    </source>
</evidence>
<feature type="binding site" evidence="7 8">
    <location>
        <position position="117"/>
    </location>
    <ligand>
        <name>S-adenosyl-L-methionine</name>
        <dbReference type="ChEBI" id="CHEBI:59789"/>
    </ligand>
</feature>
<evidence type="ECO:0000256" key="5">
    <source>
        <dbReference type="ARBA" id="ARBA00022691"/>
    </source>
</evidence>
<dbReference type="Gene3D" id="3.40.50.150">
    <property type="entry name" value="Vaccinia Virus protein VP39"/>
    <property type="match status" value="1"/>
</dbReference>
<comment type="similarity">
    <text evidence="7">Belongs to the class I-like SAM-binding methyltransferase superfamily. rRNA adenine N(6)-methyltransferase family. RsmA subfamily.</text>
</comment>
<dbReference type="CDD" id="cd02440">
    <property type="entry name" value="AdoMet_MTases"/>
    <property type="match status" value="1"/>
</dbReference>
<evidence type="ECO:0000256" key="1">
    <source>
        <dbReference type="ARBA" id="ARBA00022490"/>
    </source>
</evidence>
<dbReference type="EMBL" id="CACRSL010000003">
    <property type="protein sequence ID" value="VYT03938.1"/>
    <property type="molecule type" value="Genomic_DNA"/>
</dbReference>
<keyword evidence="4 7" id="KW-0808">Transferase</keyword>
<evidence type="ECO:0000313" key="10">
    <source>
        <dbReference type="EMBL" id="VYT03938.1"/>
    </source>
</evidence>
<feature type="binding site" evidence="7 8">
    <location>
        <position position="71"/>
    </location>
    <ligand>
        <name>S-adenosyl-L-methionine</name>
        <dbReference type="ChEBI" id="CHEBI:59789"/>
    </ligand>
</feature>
<keyword evidence="1 7" id="KW-0963">Cytoplasm</keyword>
<evidence type="ECO:0000256" key="3">
    <source>
        <dbReference type="ARBA" id="ARBA00022603"/>
    </source>
</evidence>
<comment type="function">
    <text evidence="7">Specifically dimethylates two adjacent adenosines (A1518 and A1519) in the loop of a conserved hairpin near the 3'-end of 16S rRNA in the 30S particle. May play a critical role in biogenesis of 30S subunits.</text>
</comment>
<proteinExistence type="inferred from homology"/>
<feature type="binding site" evidence="7 8">
    <location>
        <position position="96"/>
    </location>
    <ligand>
        <name>S-adenosyl-L-methionine</name>
        <dbReference type="ChEBI" id="CHEBI:59789"/>
    </ligand>
</feature>
<dbReference type="InterPro" id="IPR029063">
    <property type="entry name" value="SAM-dependent_MTases_sf"/>
</dbReference>
<dbReference type="GO" id="GO:0052908">
    <property type="term" value="F:16S rRNA (adenine(1518)-N(6)/adenine(1519)-N(6))-dimethyltransferase activity"/>
    <property type="evidence" value="ECO:0007669"/>
    <property type="project" value="UniProtKB-EC"/>
</dbReference>
<feature type="binding site" evidence="7 8">
    <location>
        <position position="142"/>
    </location>
    <ligand>
        <name>S-adenosyl-L-methionine</name>
        <dbReference type="ChEBI" id="CHEBI:59789"/>
    </ligand>
</feature>
<dbReference type="PANTHER" id="PTHR11727:SF7">
    <property type="entry name" value="DIMETHYLADENOSINE TRANSFERASE-RELATED"/>
    <property type="match status" value="1"/>
</dbReference>
<feature type="binding site" evidence="7 8">
    <location>
        <position position="166"/>
    </location>
    <ligand>
        <name>S-adenosyl-L-methionine</name>
        <dbReference type="ChEBI" id="CHEBI:59789"/>
    </ligand>
</feature>
<dbReference type="Gene3D" id="1.10.8.100">
    <property type="entry name" value="Ribosomal RNA adenine dimethylase-like, domain 2"/>
    <property type="match status" value="1"/>
</dbReference>
<dbReference type="SMART" id="SM00650">
    <property type="entry name" value="rADc"/>
    <property type="match status" value="1"/>
</dbReference>
<comment type="catalytic activity">
    <reaction evidence="7">
        <text>adenosine(1518)/adenosine(1519) in 16S rRNA + 4 S-adenosyl-L-methionine = N(6)-dimethyladenosine(1518)/N(6)-dimethyladenosine(1519) in 16S rRNA + 4 S-adenosyl-L-homocysteine + 4 H(+)</text>
        <dbReference type="Rhea" id="RHEA:19609"/>
        <dbReference type="Rhea" id="RHEA-COMP:10232"/>
        <dbReference type="Rhea" id="RHEA-COMP:10233"/>
        <dbReference type="ChEBI" id="CHEBI:15378"/>
        <dbReference type="ChEBI" id="CHEBI:57856"/>
        <dbReference type="ChEBI" id="CHEBI:59789"/>
        <dbReference type="ChEBI" id="CHEBI:74411"/>
        <dbReference type="ChEBI" id="CHEBI:74493"/>
        <dbReference type="EC" id="2.1.1.182"/>
    </reaction>
</comment>
<dbReference type="PROSITE" id="PS01131">
    <property type="entry name" value="RRNA_A_DIMETH"/>
    <property type="match status" value="1"/>
</dbReference>
<dbReference type="FunFam" id="3.40.50.150:FF:000023">
    <property type="entry name" value="Ribosomal RNA small subunit methyltransferase A"/>
    <property type="match status" value="1"/>
</dbReference>
<keyword evidence="6 7" id="KW-0694">RNA-binding</keyword>
<dbReference type="InterPro" id="IPR011530">
    <property type="entry name" value="rRNA_adenine_dimethylase"/>
</dbReference>
<protein>
    <recommendedName>
        <fullName evidence="7">Ribosomal RNA small subunit methyltransferase A</fullName>
        <ecNumber evidence="7">2.1.1.182</ecNumber>
    </recommendedName>
    <alternativeName>
        <fullName evidence="7">16S rRNA (adenine(1518)-N(6)/adenine(1519)-N(6))-dimethyltransferase</fullName>
    </alternativeName>
    <alternativeName>
        <fullName evidence="7">16S rRNA dimethyladenosine transferase</fullName>
    </alternativeName>
    <alternativeName>
        <fullName evidence="7">16S rRNA dimethylase</fullName>
    </alternativeName>
    <alternativeName>
        <fullName evidence="7">S-adenosylmethionine-6-N', N'-adenosyl(rRNA) dimethyltransferase</fullName>
    </alternativeName>
</protein>
<feature type="domain" description="Ribosomal RNA adenine methylase transferase N-terminal" evidence="9">
    <location>
        <begin position="76"/>
        <end position="251"/>
    </location>
</feature>
<dbReference type="EC" id="2.1.1.182" evidence="7"/>
<dbReference type="SUPFAM" id="SSF53335">
    <property type="entry name" value="S-adenosyl-L-methionine-dependent methyltransferases"/>
    <property type="match status" value="1"/>
</dbReference>
<gene>
    <name evidence="7 10" type="primary">rsmA</name>
    <name evidence="7" type="synonym">ksgA</name>
    <name evidence="10" type="ORF">AULFYP135_01395</name>
</gene>
<dbReference type="InterPro" id="IPR020598">
    <property type="entry name" value="rRNA_Ade_methylase_Trfase_N"/>
</dbReference>
<dbReference type="AlphaFoldDB" id="A0A6N2TE96"/>
<evidence type="ECO:0000259" key="9">
    <source>
        <dbReference type="SMART" id="SM00650"/>
    </source>
</evidence>
<dbReference type="GO" id="GO:0005829">
    <property type="term" value="C:cytosol"/>
    <property type="evidence" value="ECO:0007669"/>
    <property type="project" value="TreeGrafter"/>
</dbReference>
<comment type="subcellular location">
    <subcellularLocation>
        <location evidence="7">Cytoplasm</location>
    </subcellularLocation>
</comment>
<organism evidence="10">
    <name type="scientific">uncultured Anaerotruncus sp</name>
    <dbReference type="NCBI Taxonomy" id="905011"/>
    <lineage>
        <taxon>Bacteria</taxon>
        <taxon>Bacillati</taxon>
        <taxon>Bacillota</taxon>
        <taxon>Clostridia</taxon>
        <taxon>Eubacteriales</taxon>
        <taxon>Oscillospiraceae</taxon>
        <taxon>Anaerotruncus</taxon>
        <taxon>environmental samples</taxon>
    </lineage>
</organism>
<dbReference type="InterPro" id="IPR001737">
    <property type="entry name" value="KsgA/Erm"/>
</dbReference>
<dbReference type="InterPro" id="IPR020596">
    <property type="entry name" value="rRNA_Ade_Mease_Trfase_CS"/>
</dbReference>
<evidence type="ECO:0000256" key="4">
    <source>
        <dbReference type="ARBA" id="ARBA00022679"/>
    </source>
</evidence>
<keyword evidence="2 7" id="KW-0698">rRNA processing</keyword>
<dbReference type="HAMAP" id="MF_00607">
    <property type="entry name" value="16SrRNA_methyltr_A"/>
    <property type="match status" value="1"/>
</dbReference>
<evidence type="ECO:0000256" key="2">
    <source>
        <dbReference type="ARBA" id="ARBA00022552"/>
    </source>
</evidence>
<dbReference type="GO" id="GO:0003723">
    <property type="term" value="F:RNA binding"/>
    <property type="evidence" value="ECO:0007669"/>
    <property type="project" value="UniProtKB-UniRule"/>
</dbReference>
<keyword evidence="3 7" id="KW-0489">Methyltransferase</keyword>
<reference evidence="10" key="1">
    <citation type="submission" date="2019-11" db="EMBL/GenBank/DDBJ databases">
        <authorList>
            <person name="Feng L."/>
        </authorList>
    </citation>
    <scope>NUCLEOTIDE SEQUENCE</scope>
    <source>
        <strain evidence="10">AundefinedLFYP135</strain>
    </source>
</reference>
<dbReference type="PROSITE" id="PS51689">
    <property type="entry name" value="SAM_RNA_A_N6_MT"/>
    <property type="match status" value="1"/>
</dbReference>
<dbReference type="NCBIfam" id="TIGR00755">
    <property type="entry name" value="ksgA"/>
    <property type="match status" value="1"/>
</dbReference>
<dbReference type="PANTHER" id="PTHR11727">
    <property type="entry name" value="DIMETHYLADENOSINE TRANSFERASE"/>
    <property type="match status" value="1"/>
</dbReference>
<name>A0A6N2TE96_9FIRM</name>
<dbReference type="InterPro" id="IPR023165">
    <property type="entry name" value="rRNA_Ade_diMease-like_C"/>
</dbReference>
<evidence type="ECO:0000256" key="8">
    <source>
        <dbReference type="PROSITE-ProRule" id="PRU01026"/>
    </source>
</evidence>
<accession>A0A6N2TE96</accession>
<dbReference type="FunFam" id="1.10.8.100:FF:000001">
    <property type="entry name" value="Ribosomal RNA small subunit methyltransferase A"/>
    <property type="match status" value="1"/>
</dbReference>
<feature type="binding site" evidence="7 8">
    <location>
        <position position="69"/>
    </location>
    <ligand>
        <name>S-adenosyl-L-methionine</name>
        <dbReference type="ChEBI" id="CHEBI:59789"/>
    </ligand>
</feature>
<keyword evidence="5 7" id="KW-0949">S-adenosyl-L-methionine</keyword>
<sequence>MQNWPMCNDFFLTLCYNEARSAVGEALSLPAVIILLVLEDKSLKLSNISVIKDLLGRHGFTFSKALGQNFLINPTVCPRMAEEGGAAPGVGVIEIGAGIGVLTAELAQRAEKVLCIEIDSRLLPILDETLGEYNNIKIINEDVLKVDLPALIAQEFPGMEVVVCANLPYYITSPILMDLLEQRLPIRSITVMVQKEAAQRICAPLGSREVGAVTVAVRYFSEPKVLFQVSRGSFLPAPDVDSTVIRLDVHQEPPVSVPDETLFFQVVRGAFSQRRKTVSNSLSSALSLPKAAVNQILEAAGVPLTARPEQLSMEEFAALSTAVGNWKKAANRE</sequence>
<evidence type="ECO:0000256" key="7">
    <source>
        <dbReference type="HAMAP-Rule" id="MF_00607"/>
    </source>
</evidence>